<evidence type="ECO:0000256" key="1">
    <source>
        <dbReference type="ARBA" id="ARBA00004196"/>
    </source>
</evidence>
<dbReference type="PANTHER" id="PTHR42852">
    <property type="entry name" value="THIOL:DISULFIDE INTERCHANGE PROTEIN DSBE"/>
    <property type="match status" value="1"/>
</dbReference>
<comment type="subcellular location">
    <subcellularLocation>
        <location evidence="1">Cell envelope</location>
    </subcellularLocation>
</comment>
<dbReference type="PANTHER" id="PTHR42852:SF6">
    <property type="entry name" value="THIOL:DISULFIDE INTERCHANGE PROTEIN DSBE"/>
    <property type="match status" value="1"/>
</dbReference>
<sequence>MRKILFGIITLIAVSCNEKPQEQFSLIGTTKGIKNGTYLYLEKISNEKVIDSVKVENNSFSFQTKLSQTPLRVLLKTKDISHYRFLWLENNKMEFDGTESDFRNANVKGSITENLSQTLNRETDTLYKNERLIKEMKFVKNNPKSIVSANILFLNSRTWGKEKTEELFEQFSTDNKKSEYGKSISKYIKFNKNPKVGEKYLDFEMEDANGEMKKLSDFNNKLVLLEFWASSCGPCRQENPNLVKTYEEYKLKGFEILGVSLDIKKAHWLKAIEKDKLPWLQVSDLKGRDNLALLTYGINGIPDNFLIDKSGIIIGRNLSGEKLNEKLAEILN</sequence>
<dbReference type="Gene3D" id="3.40.30.10">
    <property type="entry name" value="Glutaredoxin"/>
    <property type="match status" value="1"/>
</dbReference>
<dbReference type="InterPro" id="IPR025380">
    <property type="entry name" value="DUF4369"/>
</dbReference>
<dbReference type="Pfam" id="PF14289">
    <property type="entry name" value="DUF4369"/>
    <property type="match status" value="1"/>
</dbReference>
<keyword evidence="7" id="KW-1185">Reference proteome</keyword>
<dbReference type="Pfam" id="PF00578">
    <property type="entry name" value="AhpC-TSA"/>
    <property type="match status" value="1"/>
</dbReference>
<dbReference type="GO" id="GO:0016491">
    <property type="term" value="F:oxidoreductase activity"/>
    <property type="evidence" value="ECO:0007669"/>
    <property type="project" value="InterPro"/>
</dbReference>
<dbReference type="AlphaFoldDB" id="A0A2S7KVZ9"/>
<keyword evidence="2" id="KW-0201">Cytochrome c-type biogenesis</keyword>
<dbReference type="InterPro" id="IPR036249">
    <property type="entry name" value="Thioredoxin-like_sf"/>
</dbReference>
<proteinExistence type="predicted"/>
<protein>
    <recommendedName>
        <fullName evidence="5">Thioredoxin domain-containing protein</fullName>
    </recommendedName>
</protein>
<accession>A0A2S7KVZ9</accession>
<dbReference type="RefSeq" id="WP_104809057.1">
    <property type="nucleotide sequence ID" value="NZ_MQUA01000013.1"/>
</dbReference>
<evidence type="ECO:0000259" key="5">
    <source>
        <dbReference type="PROSITE" id="PS51352"/>
    </source>
</evidence>
<dbReference type="OrthoDB" id="1069091at2"/>
<comment type="caution">
    <text evidence="6">The sequence shown here is derived from an EMBL/GenBank/DDBJ whole genome shotgun (WGS) entry which is preliminary data.</text>
</comment>
<organism evidence="6 7">
    <name type="scientific">Polaribacter filamentus</name>
    <dbReference type="NCBI Taxonomy" id="53483"/>
    <lineage>
        <taxon>Bacteria</taxon>
        <taxon>Pseudomonadati</taxon>
        <taxon>Bacteroidota</taxon>
        <taxon>Flavobacteriia</taxon>
        <taxon>Flavobacteriales</taxon>
        <taxon>Flavobacteriaceae</taxon>
    </lineage>
</organism>
<dbReference type="CDD" id="cd02966">
    <property type="entry name" value="TlpA_like_family"/>
    <property type="match status" value="1"/>
</dbReference>
<evidence type="ECO:0000256" key="2">
    <source>
        <dbReference type="ARBA" id="ARBA00022748"/>
    </source>
</evidence>
<dbReference type="GO" id="GO:0017004">
    <property type="term" value="P:cytochrome complex assembly"/>
    <property type="evidence" value="ECO:0007669"/>
    <property type="project" value="UniProtKB-KW"/>
</dbReference>
<dbReference type="PROSITE" id="PS51352">
    <property type="entry name" value="THIOREDOXIN_2"/>
    <property type="match status" value="1"/>
</dbReference>
<evidence type="ECO:0000313" key="7">
    <source>
        <dbReference type="Proteomes" id="UP000239522"/>
    </source>
</evidence>
<gene>
    <name evidence="6" type="ORF">BST83_06310</name>
</gene>
<dbReference type="InterPro" id="IPR000866">
    <property type="entry name" value="AhpC/TSA"/>
</dbReference>
<dbReference type="PROSITE" id="PS51257">
    <property type="entry name" value="PROKAR_LIPOPROTEIN"/>
    <property type="match status" value="1"/>
</dbReference>
<dbReference type="InterPro" id="IPR013766">
    <property type="entry name" value="Thioredoxin_domain"/>
</dbReference>
<dbReference type="EMBL" id="MQUA01000013">
    <property type="protein sequence ID" value="PQB06811.1"/>
    <property type="molecule type" value="Genomic_DNA"/>
</dbReference>
<dbReference type="InterPro" id="IPR050553">
    <property type="entry name" value="Thioredoxin_ResA/DsbE_sf"/>
</dbReference>
<name>A0A2S7KVZ9_9FLAO</name>
<keyword evidence="3" id="KW-1015">Disulfide bond</keyword>
<feature type="domain" description="Thioredoxin" evidence="5">
    <location>
        <begin position="194"/>
        <end position="332"/>
    </location>
</feature>
<dbReference type="SUPFAM" id="SSF52833">
    <property type="entry name" value="Thioredoxin-like"/>
    <property type="match status" value="1"/>
</dbReference>
<dbReference type="GO" id="GO:0030313">
    <property type="term" value="C:cell envelope"/>
    <property type="evidence" value="ECO:0007669"/>
    <property type="project" value="UniProtKB-SubCell"/>
</dbReference>
<evidence type="ECO:0000256" key="3">
    <source>
        <dbReference type="ARBA" id="ARBA00023157"/>
    </source>
</evidence>
<evidence type="ECO:0000256" key="4">
    <source>
        <dbReference type="ARBA" id="ARBA00023284"/>
    </source>
</evidence>
<keyword evidence="4" id="KW-0676">Redox-active center</keyword>
<evidence type="ECO:0000313" key="6">
    <source>
        <dbReference type="EMBL" id="PQB06811.1"/>
    </source>
</evidence>
<dbReference type="Proteomes" id="UP000239522">
    <property type="component" value="Unassembled WGS sequence"/>
</dbReference>
<dbReference type="GO" id="GO:0016209">
    <property type="term" value="F:antioxidant activity"/>
    <property type="evidence" value="ECO:0007669"/>
    <property type="project" value="InterPro"/>
</dbReference>
<reference evidence="6 7" key="1">
    <citation type="submission" date="2016-11" db="EMBL/GenBank/DDBJ databases">
        <title>Trade-off between light-utilization and light-protection in marine flavobacteria.</title>
        <authorList>
            <person name="Kumagai Y."/>
        </authorList>
    </citation>
    <scope>NUCLEOTIDE SEQUENCE [LARGE SCALE GENOMIC DNA]</scope>
    <source>
        <strain evidence="6 7">ATCC 700397</strain>
    </source>
</reference>